<dbReference type="Proteomes" id="UP000295511">
    <property type="component" value="Unassembled WGS sequence"/>
</dbReference>
<dbReference type="RefSeq" id="WP_133203911.1">
    <property type="nucleotide sequence ID" value="NZ_SMRU01000009.1"/>
</dbReference>
<keyword evidence="3" id="KW-1185">Reference proteome</keyword>
<protein>
    <submittedName>
        <fullName evidence="2">Zinc ribbon domain-containing protein</fullName>
    </submittedName>
</protein>
<evidence type="ECO:0000313" key="3">
    <source>
        <dbReference type="Proteomes" id="UP000295511"/>
    </source>
</evidence>
<feature type="compositionally biased region" description="Acidic residues" evidence="1">
    <location>
        <begin position="273"/>
        <end position="284"/>
    </location>
</feature>
<feature type="compositionally biased region" description="Basic and acidic residues" evidence="1">
    <location>
        <begin position="285"/>
        <end position="297"/>
    </location>
</feature>
<feature type="region of interest" description="Disordered" evidence="1">
    <location>
        <begin position="184"/>
        <end position="227"/>
    </location>
</feature>
<name>A0A4R5KNM2_9MICC</name>
<dbReference type="EMBL" id="SMRU01000009">
    <property type="protein sequence ID" value="TDF96862.1"/>
    <property type="molecule type" value="Genomic_DNA"/>
</dbReference>
<evidence type="ECO:0000313" key="2">
    <source>
        <dbReference type="EMBL" id="TDF96862.1"/>
    </source>
</evidence>
<sequence length="641" mass="67516">MAFTTDGESIAISIPFTKSEEAADGSVYVEGICTDDGLDLDSQIVDRDFATKGLTVWFEDWGNCRQMHSSNLAPAGKAVKMEVRPEGIWVRTHVVEPTAVKLVKEGVYKAYSVGISKPRIIRDPDGIAKNGRVVDGIFSEISLVDFPANPRSRFDLAKRASSGEIEVVEKAVEVELTKAAPTPADVFGDKASEGDSVPQPAEVPAAEKATDADTAPVEPEVTKGSRDCTNCGATHHADSAAKFCADCGSKLPGKTEKAEEPEVSKAADAKEPDGDEDGADTDGDGDGKPDADDDKAEKSVVPLHVKRLHDALCAAFHEEDVLNVHPVVAKGLPGLVEPAVWAADVSKAIAAEDIAGMVRLSEGYGLALQLAKADEAACGTAMDGLRKSFADAFPDAHPTPGDVEPGKFKRPYISAGRVNPTAAPGQHPRIPLASHVPTPKAAEADLTKGVVEDQAADILKSFHDFIADQHADMCPMFPEPGVLPTPAPATTDALDTRATATPQPVTPPNYGDVRKGLGLAAEESLDDRITSLLGKAIEKAQKPLQDENSSLREEVETLTKRITSLESAPDPSDRAYRGGALAALRPSVEKGAAGSVDTEAAEALRAIILKARHPRSDISGPAMDSLIKVVGPKRAADLVSD</sequence>
<reference evidence="2 3" key="1">
    <citation type="submission" date="2019-03" db="EMBL/GenBank/DDBJ databases">
        <title>Whole genome sequence of Arthrobacter sp JH1-1.</title>
        <authorList>
            <person name="Trinh H.N."/>
        </authorList>
    </citation>
    <scope>NUCLEOTIDE SEQUENCE [LARGE SCALE GENOMIC DNA]</scope>
    <source>
        <strain evidence="2 3">JH1-1</strain>
    </source>
</reference>
<organism evidence="2 3">
    <name type="scientific">Arthrobacter terricola</name>
    <dbReference type="NCBI Taxonomy" id="2547396"/>
    <lineage>
        <taxon>Bacteria</taxon>
        <taxon>Bacillati</taxon>
        <taxon>Actinomycetota</taxon>
        <taxon>Actinomycetes</taxon>
        <taxon>Micrococcales</taxon>
        <taxon>Micrococcaceae</taxon>
        <taxon>Arthrobacter</taxon>
    </lineage>
</organism>
<feature type="region of interest" description="Disordered" evidence="1">
    <location>
        <begin position="252"/>
        <end position="297"/>
    </location>
</feature>
<dbReference type="OrthoDB" id="8617742at2"/>
<accession>A0A4R5KNM2</accession>
<gene>
    <name evidence="2" type="ORF">E1809_09060</name>
</gene>
<proteinExistence type="predicted"/>
<evidence type="ECO:0000256" key="1">
    <source>
        <dbReference type="SAM" id="MobiDB-lite"/>
    </source>
</evidence>
<dbReference type="AlphaFoldDB" id="A0A4R5KNM2"/>
<comment type="caution">
    <text evidence="2">The sequence shown here is derived from an EMBL/GenBank/DDBJ whole genome shotgun (WGS) entry which is preliminary data.</text>
</comment>
<feature type="compositionally biased region" description="Basic and acidic residues" evidence="1">
    <location>
        <begin position="253"/>
        <end position="272"/>
    </location>
</feature>